<sequence length="171" mass="18963">MQEDHIDAILAQWAEERPDVNVASMGILGRISRISALSDRAVKDNHGRYQLHPGEFDVLATLRRSGAPYQLTPTALFKSALLTSGAMTNRLDKLERAGLVERTMDPSDRRSLLVRLTSSGIELIDEVLLSHVSTQRTLLSGLSDEEQSQLAALLRKWLIALEGSDPHCSKY</sequence>
<dbReference type="PROSITE" id="PS50995">
    <property type="entry name" value="HTH_MARR_2"/>
    <property type="match status" value="1"/>
</dbReference>
<reference evidence="5 6" key="1">
    <citation type="submission" date="2018-02" db="EMBL/GenBank/DDBJ databases">
        <title>novel marine gammaproteobacteria from coastal saline agro ecosystem.</title>
        <authorList>
            <person name="Krishnan R."/>
            <person name="Ramesh Kumar N."/>
        </authorList>
    </citation>
    <scope>NUCLEOTIDE SEQUENCE [LARGE SCALE GENOMIC DNA]</scope>
    <source>
        <strain evidence="5 6">228</strain>
    </source>
</reference>
<dbReference type="GO" id="GO:0003677">
    <property type="term" value="F:DNA binding"/>
    <property type="evidence" value="ECO:0007669"/>
    <property type="project" value="UniProtKB-KW"/>
</dbReference>
<dbReference type="InterPro" id="IPR036388">
    <property type="entry name" value="WH-like_DNA-bd_sf"/>
</dbReference>
<feature type="domain" description="HTH marR-type" evidence="4">
    <location>
        <begin position="24"/>
        <end position="159"/>
    </location>
</feature>
<evidence type="ECO:0000256" key="3">
    <source>
        <dbReference type="ARBA" id="ARBA00023163"/>
    </source>
</evidence>
<dbReference type="InterPro" id="IPR023187">
    <property type="entry name" value="Tscrpt_reg_MarR-type_CS"/>
</dbReference>
<keyword evidence="1" id="KW-0805">Transcription regulation</keyword>
<dbReference type="PRINTS" id="PR00598">
    <property type="entry name" value="HTHMARR"/>
</dbReference>
<organism evidence="5 6">
    <name type="scientific">Proteobacteria bacterium 228</name>
    <dbReference type="NCBI Taxonomy" id="2083153"/>
    <lineage>
        <taxon>Bacteria</taxon>
        <taxon>Pseudomonadati</taxon>
        <taxon>Pseudomonadota</taxon>
    </lineage>
</organism>
<dbReference type="Pfam" id="PF01047">
    <property type="entry name" value="MarR"/>
    <property type="match status" value="1"/>
</dbReference>
<dbReference type="AlphaFoldDB" id="A0A2S5KQX6"/>
<proteinExistence type="predicted"/>
<keyword evidence="2" id="KW-0238">DNA-binding</keyword>
<evidence type="ECO:0000259" key="4">
    <source>
        <dbReference type="PROSITE" id="PS50995"/>
    </source>
</evidence>
<comment type="caution">
    <text evidence="5">The sequence shown here is derived from an EMBL/GenBank/DDBJ whole genome shotgun (WGS) entry which is preliminary data.</text>
</comment>
<name>A0A2S5KQX6_9PROT</name>
<dbReference type="InterPro" id="IPR036390">
    <property type="entry name" value="WH_DNA-bd_sf"/>
</dbReference>
<dbReference type="InterPro" id="IPR000835">
    <property type="entry name" value="HTH_MarR-typ"/>
</dbReference>
<accession>A0A2S5KQX6</accession>
<evidence type="ECO:0000313" key="5">
    <source>
        <dbReference type="EMBL" id="PPC77082.1"/>
    </source>
</evidence>
<keyword evidence="3" id="KW-0804">Transcription</keyword>
<dbReference type="EMBL" id="PRLP01000035">
    <property type="protein sequence ID" value="PPC77082.1"/>
    <property type="molecule type" value="Genomic_DNA"/>
</dbReference>
<evidence type="ECO:0000313" key="6">
    <source>
        <dbReference type="Proteomes" id="UP000238196"/>
    </source>
</evidence>
<dbReference type="GO" id="GO:0003700">
    <property type="term" value="F:DNA-binding transcription factor activity"/>
    <property type="evidence" value="ECO:0007669"/>
    <property type="project" value="InterPro"/>
</dbReference>
<dbReference type="Proteomes" id="UP000238196">
    <property type="component" value="Unassembled WGS sequence"/>
</dbReference>
<protein>
    <submittedName>
        <fullName evidence="5">MarR family transcriptional regulator</fullName>
    </submittedName>
</protein>
<dbReference type="SUPFAM" id="SSF46785">
    <property type="entry name" value="Winged helix' DNA-binding domain"/>
    <property type="match status" value="1"/>
</dbReference>
<dbReference type="PANTHER" id="PTHR42756">
    <property type="entry name" value="TRANSCRIPTIONAL REGULATOR, MARR"/>
    <property type="match status" value="1"/>
</dbReference>
<evidence type="ECO:0000256" key="1">
    <source>
        <dbReference type="ARBA" id="ARBA00023015"/>
    </source>
</evidence>
<dbReference type="PANTHER" id="PTHR42756:SF1">
    <property type="entry name" value="TRANSCRIPTIONAL REPRESSOR OF EMRAB OPERON"/>
    <property type="match status" value="1"/>
</dbReference>
<dbReference type="Gene3D" id="1.10.10.10">
    <property type="entry name" value="Winged helix-like DNA-binding domain superfamily/Winged helix DNA-binding domain"/>
    <property type="match status" value="1"/>
</dbReference>
<evidence type="ECO:0000256" key="2">
    <source>
        <dbReference type="ARBA" id="ARBA00023125"/>
    </source>
</evidence>
<dbReference type="SMART" id="SM00347">
    <property type="entry name" value="HTH_MARR"/>
    <property type="match status" value="1"/>
</dbReference>
<gene>
    <name evidence="5" type="ORF">C4K68_11715</name>
</gene>
<dbReference type="PROSITE" id="PS01117">
    <property type="entry name" value="HTH_MARR_1"/>
    <property type="match status" value="1"/>
</dbReference>
<dbReference type="OrthoDB" id="9787636at2"/>